<protein>
    <submittedName>
        <fullName evidence="1">Uncharacterized protein</fullName>
    </submittedName>
</protein>
<gene>
    <name evidence="1" type="ORF">ACERK3_08000</name>
</gene>
<accession>A0ABV4U4I1</accession>
<dbReference type="Proteomes" id="UP001575105">
    <property type="component" value="Unassembled WGS sequence"/>
</dbReference>
<name>A0ABV4U4I1_9BACT</name>
<organism evidence="1 2">
    <name type="scientific">Natronomicrosphaera hydrolytica</name>
    <dbReference type="NCBI Taxonomy" id="3242702"/>
    <lineage>
        <taxon>Bacteria</taxon>
        <taxon>Pseudomonadati</taxon>
        <taxon>Planctomycetota</taxon>
        <taxon>Phycisphaerae</taxon>
        <taxon>Phycisphaerales</taxon>
        <taxon>Phycisphaeraceae</taxon>
        <taxon>Natronomicrosphaera</taxon>
    </lineage>
</organism>
<dbReference type="RefSeq" id="WP_425345300.1">
    <property type="nucleotide sequence ID" value="NZ_JBGUBD010000004.1"/>
</dbReference>
<proteinExistence type="predicted"/>
<comment type="caution">
    <text evidence="1">The sequence shown here is derived from an EMBL/GenBank/DDBJ whole genome shotgun (WGS) entry which is preliminary data.</text>
</comment>
<sequence>MSAQRGHPAHQGIVYAAPLEGGSLDAHVASIEAEGGVVSRQPVDVDGHAAIELLTQGTFHVYDLYIARGDEVVIVSFRTEPEAFDDQLAAFRAAGRSVRFQ</sequence>
<keyword evidence="2" id="KW-1185">Reference proteome</keyword>
<evidence type="ECO:0000313" key="1">
    <source>
        <dbReference type="EMBL" id="MFA9478237.1"/>
    </source>
</evidence>
<dbReference type="EMBL" id="JBGUBD010000004">
    <property type="protein sequence ID" value="MFA9478237.1"/>
    <property type="molecule type" value="Genomic_DNA"/>
</dbReference>
<evidence type="ECO:0000313" key="2">
    <source>
        <dbReference type="Proteomes" id="UP001575105"/>
    </source>
</evidence>
<reference evidence="1 2" key="1">
    <citation type="submission" date="2024-08" db="EMBL/GenBank/DDBJ databases">
        <title>Whole-genome sequencing of halo(alkali)philic microorganisms from hypersaline lakes.</title>
        <authorList>
            <person name="Sorokin D.Y."/>
            <person name="Merkel A.Y."/>
            <person name="Messina E."/>
            <person name="Yakimov M."/>
        </authorList>
    </citation>
    <scope>NUCLEOTIDE SEQUENCE [LARGE SCALE GENOMIC DNA]</scope>
    <source>
        <strain evidence="1 2">AB-hyl4</strain>
    </source>
</reference>
<dbReference type="Gene3D" id="3.40.1000.10">
    <property type="entry name" value="Mog1/PsbP, alpha/beta/alpha sandwich"/>
    <property type="match status" value="1"/>
</dbReference>